<evidence type="ECO:0000313" key="1">
    <source>
        <dbReference type="EMBL" id="KAK7921821.1"/>
    </source>
</evidence>
<accession>A0AAW0P9C5</accession>
<dbReference type="InterPro" id="IPR004244">
    <property type="entry name" value="Transposase_22"/>
</dbReference>
<reference evidence="2" key="1">
    <citation type="submission" date="2024-04" db="EMBL/GenBank/DDBJ databases">
        <title>Salinicola lusitanus LLJ914,a marine bacterium isolated from the Okinawa Trough.</title>
        <authorList>
            <person name="Li J."/>
        </authorList>
    </citation>
    <scope>NUCLEOTIDE SEQUENCE [LARGE SCALE GENOMIC DNA]</scope>
</reference>
<name>A0AAW0P9C5_9GOBI</name>
<dbReference type="EMBL" id="JBBPFD010000006">
    <property type="protein sequence ID" value="KAK7921821.1"/>
    <property type="molecule type" value="Genomic_DNA"/>
</dbReference>
<dbReference type="Proteomes" id="UP001460270">
    <property type="component" value="Unassembled WGS sequence"/>
</dbReference>
<proteinExistence type="predicted"/>
<keyword evidence="2" id="KW-1185">Reference proteome</keyword>
<sequence>MLNRFPLETSPKLLKLMLAPLLRTRRAISLGTLRAELRTQFEMHREVTRGDIKMEIETHCKEIRDDIAGLRDQTKADIKTLRDELTERVDKLSAMQTNTANTQKDMEKSLTDTTDRLVILEKEHHSLASDYKKLYDKCVDLENRSRRQNVRIAAAVVLGKENSEADIVVDRAHRSLGPHHVPADTPSRAIIARLHYYADKEKVMSLSRAKGKLFFEGSPVHIFRRYESGGGKTTSSFLTRLKLNFATLESRTACFFRPSLR</sequence>
<evidence type="ECO:0000313" key="2">
    <source>
        <dbReference type="Proteomes" id="UP001460270"/>
    </source>
</evidence>
<protein>
    <submittedName>
        <fullName evidence="1">Uncharacterized protein</fullName>
    </submittedName>
</protein>
<comment type="caution">
    <text evidence="1">The sequence shown here is derived from an EMBL/GenBank/DDBJ whole genome shotgun (WGS) entry which is preliminary data.</text>
</comment>
<organism evidence="1 2">
    <name type="scientific">Mugilogobius chulae</name>
    <name type="common">yellowstripe goby</name>
    <dbReference type="NCBI Taxonomy" id="88201"/>
    <lineage>
        <taxon>Eukaryota</taxon>
        <taxon>Metazoa</taxon>
        <taxon>Chordata</taxon>
        <taxon>Craniata</taxon>
        <taxon>Vertebrata</taxon>
        <taxon>Euteleostomi</taxon>
        <taxon>Actinopterygii</taxon>
        <taxon>Neopterygii</taxon>
        <taxon>Teleostei</taxon>
        <taxon>Neoteleostei</taxon>
        <taxon>Acanthomorphata</taxon>
        <taxon>Gobiaria</taxon>
        <taxon>Gobiiformes</taxon>
        <taxon>Gobioidei</taxon>
        <taxon>Gobiidae</taxon>
        <taxon>Gobionellinae</taxon>
        <taxon>Mugilogobius</taxon>
    </lineage>
</organism>
<dbReference type="Gene3D" id="3.30.70.1820">
    <property type="entry name" value="L1 transposable element, RRM domain"/>
    <property type="match status" value="1"/>
</dbReference>
<gene>
    <name evidence="1" type="ORF">WMY93_008723</name>
</gene>
<dbReference type="PANTHER" id="PTHR11505">
    <property type="entry name" value="L1 TRANSPOSABLE ELEMENT-RELATED"/>
    <property type="match status" value="1"/>
</dbReference>
<dbReference type="AlphaFoldDB" id="A0AAW0P9C5"/>